<dbReference type="GO" id="GO:0003677">
    <property type="term" value="F:DNA binding"/>
    <property type="evidence" value="ECO:0007669"/>
    <property type="project" value="UniProtKB-KW"/>
</dbReference>
<dbReference type="InterPro" id="IPR011010">
    <property type="entry name" value="DNA_brk_join_enz"/>
</dbReference>
<dbReference type="GO" id="GO:0006310">
    <property type="term" value="P:DNA recombination"/>
    <property type="evidence" value="ECO:0007669"/>
    <property type="project" value="UniProtKB-KW"/>
</dbReference>
<evidence type="ECO:0000256" key="1">
    <source>
        <dbReference type="ARBA" id="ARBA00023125"/>
    </source>
</evidence>
<feature type="signal peptide" evidence="4">
    <location>
        <begin position="1"/>
        <end position="20"/>
    </location>
</feature>
<evidence type="ECO:0000256" key="2">
    <source>
        <dbReference type="ARBA" id="ARBA00023172"/>
    </source>
</evidence>
<gene>
    <name evidence="6" type="ORF">TrCOL_g8791</name>
</gene>
<dbReference type="EMBL" id="BRYA01000444">
    <property type="protein sequence ID" value="GMI48925.1"/>
    <property type="molecule type" value="Genomic_DNA"/>
</dbReference>
<dbReference type="PANTHER" id="PTHR30349">
    <property type="entry name" value="PHAGE INTEGRASE-RELATED"/>
    <property type="match status" value="1"/>
</dbReference>
<dbReference type="SUPFAM" id="SSF56349">
    <property type="entry name" value="DNA breaking-rejoining enzymes"/>
    <property type="match status" value="2"/>
</dbReference>
<name>A0A9W7LFB0_9STRA</name>
<dbReference type="InterPro" id="IPR013762">
    <property type="entry name" value="Integrase-like_cat_sf"/>
</dbReference>
<keyword evidence="7" id="KW-1185">Reference proteome</keyword>
<keyword evidence="4" id="KW-0732">Signal</keyword>
<dbReference type="InterPro" id="IPR002104">
    <property type="entry name" value="Integrase_catalytic"/>
</dbReference>
<evidence type="ECO:0000256" key="4">
    <source>
        <dbReference type="SAM" id="SignalP"/>
    </source>
</evidence>
<feature type="chain" id="PRO_5040774897" description="Tyr recombinase domain-containing protein" evidence="4">
    <location>
        <begin position="21"/>
        <end position="537"/>
    </location>
</feature>
<feature type="region of interest" description="Disordered" evidence="3">
    <location>
        <begin position="76"/>
        <end position="95"/>
    </location>
</feature>
<feature type="compositionally biased region" description="Pro residues" evidence="3">
    <location>
        <begin position="82"/>
        <end position="95"/>
    </location>
</feature>
<reference evidence="7" key="1">
    <citation type="journal article" date="2023" name="Commun. Biol.">
        <title>Genome analysis of Parmales, the sister group of diatoms, reveals the evolutionary specialization of diatoms from phago-mixotrophs to photoautotrophs.</title>
        <authorList>
            <person name="Ban H."/>
            <person name="Sato S."/>
            <person name="Yoshikawa S."/>
            <person name="Yamada K."/>
            <person name="Nakamura Y."/>
            <person name="Ichinomiya M."/>
            <person name="Sato N."/>
            <person name="Blanc-Mathieu R."/>
            <person name="Endo H."/>
            <person name="Kuwata A."/>
            <person name="Ogata H."/>
        </authorList>
    </citation>
    <scope>NUCLEOTIDE SEQUENCE [LARGE SCALE GENOMIC DNA]</scope>
</reference>
<keyword evidence="2" id="KW-0233">DNA recombination</keyword>
<accession>A0A9W7LFB0</accession>
<sequence length="537" mass="60118">MRHYIVIVIFLSQFLSLTSFAPTFHVFSSPVYSSSPRLPPWRRLPALRLQAASFCTECGAKHATLNVKFCGQCGTPTAPSTTSPPHPSTTPPPHPTLSTLTLTDFVVEEFLPLRQKEVSTNTYRTEEGFWMQSGGMIETIGFTNVGSISRTTFESHLKALRDRDTSPRTQALHRSAYLACLKYMNFVGLIEAVPEVREVKQKKSEQLPIVPLTTLEVGRLLEHATTPMHRGLFGLCVGVGLRPSEALRVRWEDICFKTATLKVRGTKTDASDASIPLTDLALREMIKWKDVVLFHGSTSQEAAMFYMHKNPDQIQLLKVPKSEETKRVVVKASKVYKAREKGRDDWSIEKNTQREMAEELGTTPGQVNKVVKRRAKTCKGYEIIMEVIPEHTKLVPFGSNRPLNKPASKLPSPISDSYNPKFSSLHNKRKLSPPPESLEGLCFPNPRTGKELGSFKKALDTSARRASLYLDETGHRRRVFPYLLRHSFATLAATSNPPVPLPVAQKVMRHTSSKLLLDVYARAGALVLREGLDNFNL</sequence>
<dbReference type="GO" id="GO:0015074">
    <property type="term" value="P:DNA integration"/>
    <property type="evidence" value="ECO:0007669"/>
    <property type="project" value="InterPro"/>
</dbReference>
<dbReference type="PROSITE" id="PS51898">
    <property type="entry name" value="TYR_RECOMBINASE"/>
    <property type="match status" value="1"/>
</dbReference>
<dbReference type="PANTHER" id="PTHR30349:SF41">
    <property type="entry name" value="INTEGRASE_RECOMBINASE PROTEIN MJ0367-RELATED"/>
    <property type="match status" value="1"/>
</dbReference>
<evidence type="ECO:0000313" key="6">
    <source>
        <dbReference type="EMBL" id="GMI48925.1"/>
    </source>
</evidence>
<keyword evidence="1" id="KW-0238">DNA-binding</keyword>
<evidence type="ECO:0000259" key="5">
    <source>
        <dbReference type="PROSITE" id="PS51898"/>
    </source>
</evidence>
<dbReference type="Gene3D" id="1.10.443.10">
    <property type="entry name" value="Intergrase catalytic core"/>
    <property type="match status" value="2"/>
</dbReference>
<organism evidence="6 7">
    <name type="scientific">Triparma columacea</name>
    <dbReference type="NCBI Taxonomy" id="722753"/>
    <lineage>
        <taxon>Eukaryota</taxon>
        <taxon>Sar</taxon>
        <taxon>Stramenopiles</taxon>
        <taxon>Ochrophyta</taxon>
        <taxon>Bolidophyceae</taxon>
        <taxon>Parmales</taxon>
        <taxon>Triparmaceae</taxon>
        <taxon>Triparma</taxon>
    </lineage>
</organism>
<dbReference type="Proteomes" id="UP001165065">
    <property type="component" value="Unassembled WGS sequence"/>
</dbReference>
<proteinExistence type="predicted"/>
<dbReference type="Pfam" id="PF00589">
    <property type="entry name" value="Phage_integrase"/>
    <property type="match status" value="1"/>
</dbReference>
<evidence type="ECO:0000256" key="3">
    <source>
        <dbReference type="SAM" id="MobiDB-lite"/>
    </source>
</evidence>
<evidence type="ECO:0000313" key="7">
    <source>
        <dbReference type="Proteomes" id="UP001165065"/>
    </source>
</evidence>
<protein>
    <recommendedName>
        <fullName evidence="5">Tyr recombinase domain-containing protein</fullName>
    </recommendedName>
</protein>
<feature type="domain" description="Tyr recombinase" evidence="5">
    <location>
        <begin position="207"/>
        <end position="533"/>
    </location>
</feature>
<dbReference type="InterPro" id="IPR050090">
    <property type="entry name" value="Tyrosine_recombinase_XerCD"/>
</dbReference>
<dbReference type="OrthoDB" id="371585at2759"/>
<dbReference type="AlphaFoldDB" id="A0A9W7LFB0"/>
<comment type="caution">
    <text evidence="6">The sequence shown here is derived from an EMBL/GenBank/DDBJ whole genome shotgun (WGS) entry which is preliminary data.</text>
</comment>